<proteinExistence type="inferred from homology"/>
<keyword evidence="1 5" id="KW-0963">Cytoplasm</keyword>
<dbReference type="InterPro" id="IPR011033">
    <property type="entry name" value="PRC_barrel-like_sf"/>
</dbReference>
<evidence type="ECO:0000259" key="6">
    <source>
        <dbReference type="Pfam" id="PF01782"/>
    </source>
</evidence>
<dbReference type="GO" id="GO:0006364">
    <property type="term" value="P:rRNA processing"/>
    <property type="evidence" value="ECO:0007669"/>
    <property type="project" value="UniProtKB-UniRule"/>
</dbReference>
<comment type="domain">
    <text evidence="5">The PRC barrel domain binds ribosomal protein uS19.</text>
</comment>
<keyword evidence="3 5" id="KW-0698">rRNA processing</keyword>
<protein>
    <recommendedName>
        <fullName evidence="5">Ribosome maturation factor RimM</fullName>
    </recommendedName>
</protein>
<comment type="subcellular location">
    <subcellularLocation>
        <location evidence="5">Cytoplasm</location>
    </subcellularLocation>
</comment>
<dbReference type="SUPFAM" id="SSF50346">
    <property type="entry name" value="PRC-barrel domain"/>
    <property type="match status" value="1"/>
</dbReference>
<keyword evidence="9" id="KW-1185">Reference proteome</keyword>
<keyword evidence="4 5" id="KW-0143">Chaperone</keyword>
<comment type="function">
    <text evidence="5">An accessory protein needed during the final step in the assembly of 30S ribosomal subunit, possibly for assembly of the head region. Essential for efficient processing of 16S rRNA. May be needed both before and after RbfA during the maturation of 16S rRNA. It has affinity for free ribosomal 30S subunits but not for 70S ribosomes.</text>
</comment>
<dbReference type="InterPro" id="IPR009000">
    <property type="entry name" value="Transl_B-barrel_sf"/>
</dbReference>
<dbReference type="PANTHER" id="PTHR33692">
    <property type="entry name" value="RIBOSOME MATURATION FACTOR RIMM"/>
    <property type="match status" value="1"/>
</dbReference>
<dbReference type="OrthoDB" id="5381335at2"/>
<dbReference type="InterPro" id="IPR036976">
    <property type="entry name" value="RimM_N_sf"/>
</dbReference>
<evidence type="ECO:0000256" key="4">
    <source>
        <dbReference type="ARBA" id="ARBA00023186"/>
    </source>
</evidence>
<dbReference type="GO" id="GO:0005737">
    <property type="term" value="C:cytoplasm"/>
    <property type="evidence" value="ECO:0007669"/>
    <property type="project" value="UniProtKB-SubCell"/>
</dbReference>
<dbReference type="GO" id="GO:0043022">
    <property type="term" value="F:ribosome binding"/>
    <property type="evidence" value="ECO:0007669"/>
    <property type="project" value="InterPro"/>
</dbReference>
<dbReference type="SUPFAM" id="SSF50447">
    <property type="entry name" value="Translation proteins"/>
    <property type="match status" value="1"/>
</dbReference>
<dbReference type="RefSeq" id="WP_142119839.1">
    <property type="nucleotide sequence ID" value="NZ_BAAASV010000001.1"/>
</dbReference>
<evidence type="ECO:0000256" key="2">
    <source>
        <dbReference type="ARBA" id="ARBA00022517"/>
    </source>
</evidence>
<comment type="similarity">
    <text evidence="5">Belongs to the RimM family.</text>
</comment>
<dbReference type="Gene3D" id="2.30.30.240">
    <property type="entry name" value="PRC-barrel domain"/>
    <property type="match status" value="1"/>
</dbReference>
<feature type="domain" description="RimM N-terminal" evidence="6">
    <location>
        <begin position="5"/>
        <end position="83"/>
    </location>
</feature>
<gene>
    <name evidence="5" type="primary">rimM</name>
    <name evidence="8" type="ORF">FB461_1214</name>
</gene>
<dbReference type="AlphaFoldDB" id="A0A542ZWG8"/>
<evidence type="ECO:0000259" key="7">
    <source>
        <dbReference type="Pfam" id="PF24986"/>
    </source>
</evidence>
<evidence type="ECO:0000313" key="9">
    <source>
        <dbReference type="Proteomes" id="UP000315389"/>
    </source>
</evidence>
<feature type="domain" description="Ribosome maturation factor RimM PRC barrel" evidence="7">
    <location>
        <begin position="96"/>
        <end position="163"/>
    </location>
</feature>
<dbReference type="EMBL" id="VFOS01000001">
    <property type="protein sequence ID" value="TQL64705.1"/>
    <property type="molecule type" value="Genomic_DNA"/>
</dbReference>
<reference evidence="8 9" key="1">
    <citation type="submission" date="2019-06" db="EMBL/GenBank/DDBJ databases">
        <title>Sequencing the genomes of 1000 actinobacteria strains.</title>
        <authorList>
            <person name="Klenk H.-P."/>
        </authorList>
    </citation>
    <scope>NUCLEOTIDE SEQUENCE [LARGE SCALE GENOMIC DNA]</scope>
    <source>
        <strain evidence="8 9">DSM 4813</strain>
    </source>
</reference>
<comment type="caution">
    <text evidence="8">The sequence shown here is derived from an EMBL/GenBank/DDBJ whole genome shotgun (WGS) entry which is preliminary data.</text>
</comment>
<dbReference type="InterPro" id="IPR002676">
    <property type="entry name" value="RimM_N"/>
</dbReference>
<accession>A0A542ZWG8</accession>
<dbReference type="InterPro" id="IPR056792">
    <property type="entry name" value="PRC_RimM"/>
</dbReference>
<evidence type="ECO:0000256" key="3">
    <source>
        <dbReference type="ARBA" id="ARBA00022552"/>
    </source>
</evidence>
<organism evidence="8 9">
    <name type="scientific">Rarobacter faecitabidus</name>
    <dbReference type="NCBI Taxonomy" id="13243"/>
    <lineage>
        <taxon>Bacteria</taxon>
        <taxon>Bacillati</taxon>
        <taxon>Actinomycetota</taxon>
        <taxon>Actinomycetes</taxon>
        <taxon>Micrococcales</taxon>
        <taxon>Rarobacteraceae</taxon>
        <taxon>Rarobacter</taxon>
    </lineage>
</organism>
<dbReference type="Pfam" id="PF24986">
    <property type="entry name" value="PRC_RimM"/>
    <property type="match status" value="1"/>
</dbReference>
<dbReference type="Proteomes" id="UP000315389">
    <property type="component" value="Unassembled WGS sequence"/>
</dbReference>
<keyword evidence="2 5" id="KW-0690">Ribosome biogenesis</keyword>
<dbReference type="Pfam" id="PF01782">
    <property type="entry name" value="RimM"/>
    <property type="match status" value="1"/>
</dbReference>
<dbReference type="NCBIfam" id="TIGR02273">
    <property type="entry name" value="16S_RimM"/>
    <property type="match status" value="1"/>
</dbReference>
<dbReference type="InterPro" id="IPR011961">
    <property type="entry name" value="RimM"/>
</dbReference>
<dbReference type="GO" id="GO:0042274">
    <property type="term" value="P:ribosomal small subunit biogenesis"/>
    <property type="evidence" value="ECO:0007669"/>
    <property type="project" value="UniProtKB-UniRule"/>
</dbReference>
<evidence type="ECO:0000313" key="8">
    <source>
        <dbReference type="EMBL" id="TQL64705.1"/>
    </source>
</evidence>
<evidence type="ECO:0000256" key="5">
    <source>
        <dbReference type="HAMAP-Rule" id="MF_00014"/>
    </source>
</evidence>
<sequence>MELNIARIDRAQGLRGEVALTLFTDDPDSRLAVGTQLETDRDDAGSLTIASTRIYKSRWYVRFEEVPDRTAAEALQGTILTADIEGSDEEDAWYAHELTGLHVELADGTVVGTVIGLEHLPAQDLLVVAERPGGRTLIPMVYEILLDVDIAGRRIVVDPPGGLLERDQIEGQEDDAL</sequence>
<dbReference type="HAMAP" id="MF_00014">
    <property type="entry name" value="Ribosome_mat_RimM"/>
    <property type="match status" value="1"/>
</dbReference>
<dbReference type="GO" id="GO:0005840">
    <property type="term" value="C:ribosome"/>
    <property type="evidence" value="ECO:0007669"/>
    <property type="project" value="InterPro"/>
</dbReference>
<comment type="subunit">
    <text evidence="5">Binds ribosomal protein uS19.</text>
</comment>
<dbReference type="Gene3D" id="2.40.30.60">
    <property type="entry name" value="RimM"/>
    <property type="match status" value="1"/>
</dbReference>
<dbReference type="PANTHER" id="PTHR33692:SF1">
    <property type="entry name" value="RIBOSOME MATURATION FACTOR RIMM"/>
    <property type="match status" value="1"/>
</dbReference>
<name>A0A542ZWG8_RARFA</name>
<evidence type="ECO:0000256" key="1">
    <source>
        <dbReference type="ARBA" id="ARBA00022490"/>
    </source>
</evidence>